<proteinExistence type="predicted"/>
<name>A0A517KVQ5_9PEZI</name>
<protein>
    <submittedName>
        <fullName evidence="1">Uncharacterized protein</fullName>
    </submittedName>
</protein>
<dbReference type="OrthoDB" id="10300173at2759"/>
<dbReference type="EMBL" id="CP042185">
    <property type="protein sequence ID" value="QDS67463.1"/>
    <property type="molecule type" value="Genomic_DNA"/>
</dbReference>
<keyword evidence="2" id="KW-1185">Reference proteome</keyword>
<evidence type="ECO:0000313" key="2">
    <source>
        <dbReference type="Proteomes" id="UP000316270"/>
    </source>
</evidence>
<dbReference type="Proteomes" id="UP000316270">
    <property type="component" value="Chromosome 1"/>
</dbReference>
<sequence>MALAFILIASVVLADEKELPPIRGDRLSVLPKDTLIAADGLHGDCEYSGIVPGVWYTGQCRTGTHYDPKIFPAGAVGMCVIPGLAGLDNSPINSFLCDVRWKGKANDANQQVCANFQDSHASTTETLANSTTSLRIPLLLWLIVSGQTTSSTDPQARSVTSTEEVRTVAF</sequence>
<accession>A0A517KVQ5</accession>
<gene>
    <name evidence="1" type="ORF">FKW77_000782</name>
</gene>
<evidence type="ECO:0000313" key="1">
    <source>
        <dbReference type="EMBL" id="QDS67463.1"/>
    </source>
</evidence>
<dbReference type="AlphaFoldDB" id="A0A517KVQ5"/>
<reference evidence="1 2" key="1">
    <citation type="submission" date="2019-07" db="EMBL/GenBank/DDBJ databases">
        <title>Finished genome of Venturia effusa.</title>
        <authorList>
            <person name="Young C.A."/>
            <person name="Cox M.P."/>
            <person name="Ganley A.R.D."/>
            <person name="David W.J."/>
        </authorList>
    </citation>
    <scope>NUCLEOTIDE SEQUENCE [LARGE SCALE GENOMIC DNA]</scope>
    <source>
        <strain evidence="2">albino</strain>
    </source>
</reference>
<organism evidence="1 2">
    <name type="scientific">Venturia effusa</name>
    <dbReference type="NCBI Taxonomy" id="50376"/>
    <lineage>
        <taxon>Eukaryota</taxon>
        <taxon>Fungi</taxon>
        <taxon>Dikarya</taxon>
        <taxon>Ascomycota</taxon>
        <taxon>Pezizomycotina</taxon>
        <taxon>Dothideomycetes</taxon>
        <taxon>Pleosporomycetidae</taxon>
        <taxon>Venturiales</taxon>
        <taxon>Venturiaceae</taxon>
        <taxon>Venturia</taxon>
    </lineage>
</organism>